<protein>
    <submittedName>
        <fullName evidence="2">Uncharacterized protein</fullName>
    </submittedName>
</protein>
<evidence type="ECO:0000313" key="3">
    <source>
        <dbReference type="Proteomes" id="UP001140949"/>
    </source>
</evidence>
<feature type="region of interest" description="Disordered" evidence="1">
    <location>
        <begin position="60"/>
        <end position="98"/>
    </location>
</feature>
<name>A0AAX6IAW7_IRIPA</name>
<keyword evidence="3" id="KW-1185">Reference proteome</keyword>
<dbReference type="Proteomes" id="UP001140949">
    <property type="component" value="Unassembled WGS sequence"/>
</dbReference>
<reference evidence="2" key="1">
    <citation type="journal article" date="2023" name="GigaByte">
        <title>Genome assembly of the bearded iris, Iris pallida Lam.</title>
        <authorList>
            <person name="Bruccoleri R.E."/>
            <person name="Oakeley E.J."/>
            <person name="Faust A.M.E."/>
            <person name="Altorfer M."/>
            <person name="Dessus-Babus S."/>
            <person name="Burckhardt D."/>
            <person name="Oertli M."/>
            <person name="Naumann U."/>
            <person name="Petersen F."/>
            <person name="Wong J."/>
        </authorList>
    </citation>
    <scope>NUCLEOTIDE SEQUENCE</scope>
    <source>
        <strain evidence="2">GSM-AAB239-AS_SAM_17_03QT</strain>
    </source>
</reference>
<reference evidence="2" key="2">
    <citation type="submission" date="2023-04" db="EMBL/GenBank/DDBJ databases">
        <authorList>
            <person name="Bruccoleri R.E."/>
            <person name="Oakeley E.J."/>
            <person name="Faust A.-M."/>
            <person name="Dessus-Babus S."/>
            <person name="Altorfer M."/>
            <person name="Burckhardt D."/>
            <person name="Oertli M."/>
            <person name="Naumann U."/>
            <person name="Petersen F."/>
            <person name="Wong J."/>
        </authorList>
    </citation>
    <scope>NUCLEOTIDE SEQUENCE</scope>
    <source>
        <strain evidence="2">GSM-AAB239-AS_SAM_17_03QT</strain>
        <tissue evidence="2">Leaf</tissue>
    </source>
</reference>
<proteinExistence type="predicted"/>
<accession>A0AAX6IAW7</accession>
<evidence type="ECO:0000256" key="1">
    <source>
        <dbReference type="SAM" id="MobiDB-lite"/>
    </source>
</evidence>
<gene>
    <name evidence="2" type="ORF">M6B38_264925</name>
</gene>
<organism evidence="2 3">
    <name type="scientific">Iris pallida</name>
    <name type="common">Sweet iris</name>
    <dbReference type="NCBI Taxonomy" id="29817"/>
    <lineage>
        <taxon>Eukaryota</taxon>
        <taxon>Viridiplantae</taxon>
        <taxon>Streptophyta</taxon>
        <taxon>Embryophyta</taxon>
        <taxon>Tracheophyta</taxon>
        <taxon>Spermatophyta</taxon>
        <taxon>Magnoliopsida</taxon>
        <taxon>Liliopsida</taxon>
        <taxon>Asparagales</taxon>
        <taxon>Iridaceae</taxon>
        <taxon>Iridoideae</taxon>
        <taxon>Irideae</taxon>
        <taxon>Iris</taxon>
    </lineage>
</organism>
<sequence>MLESRRGSGQRLYTEMVWRLFSTGNSAPTTLKYGRKWRRWSSGAQDGRSVVEPRRWSVGEDDDGVVVDHSSKRRRSARGDRGNGKFVGRQSFQETEEW</sequence>
<dbReference type="EMBL" id="JANAVB010003000">
    <property type="protein sequence ID" value="KAJ6850386.1"/>
    <property type="molecule type" value="Genomic_DNA"/>
</dbReference>
<comment type="caution">
    <text evidence="2">The sequence shown here is derived from an EMBL/GenBank/DDBJ whole genome shotgun (WGS) entry which is preliminary data.</text>
</comment>
<evidence type="ECO:0000313" key="2">
    <source>
        <dbReference type="EMBL" id="KAJ6850386.1"/>
    </source>
</evidence>
<dbReference type="AlphaFoldDB" id="A0AAX6IAW7"/>